<dbReference type="InterPro" id="IPR030374">
    <property type="entry name" value="PABS"/>
</dbReference>
<comment type="similarity">
    <text evidence="1">Belongs to the spermidine/spermine synthase family.</text>
</comment>
<dbReference type="SUPFAM" id="SSF53335">
    <property type="entry name" value="S-adenosyl-L-methionine-dependent methyltransferases"/>
    <property type="match status" value="1"/>
</dbReference>
<dbReference type="PANTHER" id="PTHR46315:SF1">
    <property type="entry name" value="SPERMINE SYNTHASE"/>
    <property type="match status" value="1"/>
</dbReference>
<dbReference type="GO" id="GO:0006597">
    <property type="term" value="P:spermine biosynthetic process"/>
    <property type="evidence" value="ECO:0007669"/>
    <property type="project" value="InterPro"/>
</dbReference>
<proteinExistence type="evidence at transcript level"/>
<dbReference type="FunFam" id="3.40.50.150:FF:000197">
    <property type="entry name" value="spermine synthase isoform X2"/>
    <property type="match status" value="1"/>
</dbReference>
<dbReference type="InterPro" id="IPR015576">
    <property type="entry name" value="Spermine_synthase_animal"/>
</dbReference>
<evidence type="ECO:0000256" key="1">
    <source>
        <dbReference type="ARBA" id="ARBA00007867"/>
    </source>
</evidence>
<dbReference type="AlphaFoldDB" id="A0A2P2I435"/>
<dbReference type="Pfam" id="PF01564">
    <property type="entry name" value="Spermine_synth"/>
    <property type="match status" value="1"/>
</dbReference>
<dbReference type="InterPro" id="IPR037163">
    <property type="entry name" value="Spermidine_synt_N_sf"/>
</dbReference>
<dbReference type="EMBL" id="IACF01003160">
    <property type="protein sequence ID" value="LAB68788.1"/>
    <property type="molecule type" value="mRNA"/>
</dbReference>
<evidence type="ECO:0000259" key="4">
    <source>
        <dbReference type="PROSITE" id="PS51006"/>
    </source>
</evidence>
<accession>A0A2P2I435</accession>
<dbReference type="EMBL" id="IACT01003612">
    <property type="protein sequence ID" value="LAC22846.1"/>
    <property type="molecule type" value="mRNA"/>
</dbReference>
<dbReference type="InterPro" id="IPR035246">
    <property type="entry name" value="Spermidine_synt_N"/>
</dbReference>
<dbReference type="Gene3D" id="2.30.140.10">
    <property type="entry name" value="Spermidine synthase, tetramerisation domain"/>
    <property type="match status" value="1"/>
</dbReference>
<dbReference type="Pfam" id="PF17284">
    <property type="entry name" value="Spermine_synt_N"/>
    <property type="match status" value="1"/>
</dbReference>
<feature type="active site" description="Proton acceptor" evidence="3">
    <location>
        <position position="282"/>
    </location>
</feature>
<keyword evidence="2 3" id="KW-0808">Transferase</keyword>
<dbReference type="InterPro" id="IPR029063">
    <property type="entry name" value="SAM-dependent_MTases_sf"/>
</dbReference>
<feature type="domain" description="PABS" evidence="4">
    <location>
        <begin position="128"/>
        <end position="369"/>
    </location>
</feature>
<dbReference type="PANTHER" id="PTHR46315">
    <property type="entry name" value="SPERMINE SYNTHASE"/>
    <property type="match status" value="1"/>
</dbReference>
<dbReference type="PROSITE" id="PS51006">
    <property type="entry name" value="PABS_2"/>
    <property type="match status" value="1"/>
</dbReference>
<protein>
    <submittedName>
        <fullName evidence="5">Spermine synthase-like</fullName>
    </submittedName>
</protein>
<name>A0A2P2I435_9CRUS</name>
<evidence type="ECO:0000313" key="6">
    <source>
        <dbReference type="EMBL" id="LAC22846.1"/>
    </source>
</evidence>
<dbReference type="GO" id="GO:0016768">
    <property type="term" value="F:spermine synthase activity"/>
    <property type="evidence" value="ECO:0007669"/>
    <property type="project" value="InterPro"/>
</dbReference>
<reference evidence="5" key="2">
    <citation type="journal article" date="2018" name="Biosci. Biotechnol. Biochem.">
        <title>Polysaccharide hydrolase of the hadal zone amphipods Hirondellea gigas.</title>
        <authorList>
            <person name="Kobayashi H."/>
            <person name="Nagahama T."/>
            <person name="Arai W."/>
            <person name="Sasagawa Y."/>
            <person name="Umeda M."/>
            <person name="Hayashi T."/>
            <person name="Nikaido I."/>
            <person name="Watanabe H."/>
            <person name="Oguri K."/>
            <person name="Kitazato H."/>
            <person name="Fujioka K."/>
            <person name="Kido Y."/>
            <person name="Takami H."/>
        </authorList>
    </citation>
    <scope>NUCLEOTIDE SEQUENCE</scope>
    <source>
        <tissue evidence="5">Whole body</tissue>
    </source>
</reference>
<dbReference type="Gene3D" id="3.40.50.150">
    <property type="entry name" value="Vaccinia Virus protein VP39"/>
    <property type="match status" value="1"/>
</dbReference>
<evidence type="ECO:0000313" key="5">
    <source>
        <dbReference type="EMBL" id="LAB68788.1"/>
    </source>
</evidence>
<reference evidence="6" key="1">
    <citation type="submission" date="2017-11" db="EMBL/GenBank/DDBJ databases">
        <title>The sensing device of the deep-sea amphipod.</title>
        <authorList>
            <person name="Kobayashi H."/>
            <person name="Nagahama T."/>
            <person name="Arai W."/>
            <person name="Sasagawa Y."/>
            <person name="Umeda M."/>
            <person name="Hayashi T."/>
            <person name="Nikaido I."/>
            <person name="Watanabe H."/>
            <person name="Oguri K."/>
            <person name="Kitazato H."/>
            <person name="Fujioka K."/>
            <person name="Kido Y."/>
            <person name="Takami H."/>
        </authorList>
    </citation>
    <scope>NUCLEOTIDE SEQUENCE</scope>
    <source>
        <tissue evidence="6">Whole body</tissue>
    </source>
</reference>
<evidence type="ECO:0000256" key="3">
    <source>
        <dbReference type="PROSITE-ProRule" id="PRU00354"/>
    </source>
</evidence>
<dbReference type="CDD" id="cd02440">
    <property type="entry name" value="AdoMet_MTases"/>
    <property type="match status" value="1"/>
</dbReference>
<sequence>MAGHSIPIDFRVEPCILADESSRSALFKKLVPLVELYSGPLTLLSDVPVSKESRHMLYSSGEKGFTFSITVFGNGLVNCSLIYYTQDVNKQLIAVDESIRLEKRIVEKCGALRAKVLPAIKRLPEINPYYISSDDRLLEYDVDKVVFSEETPFQKVEIVHSKSYGNILILDNLQNLAESDLSYTHGLMNKGVDSYAGKTVLILGGGDGALMHELLKEDPEHVLMIDIDEAVMRSCKKHLRKACGSTLDSFKGPNYETIVGDALVYLHDFIKSGRQFDYVFADLTDVPISPEPVGDMWDFLGMIMDLGTKVLKPATGRYMTHAIGVQCSKALVMFEQQLKKVEVGVTNVTQTSHFVPSFMEKWCFFQATRKPISK</sequence>
<keyword evidence="3" id="KW-0620">Polyamine biosynthesis</keyword>
<organism evidence="5">
    <name type="scientific">Hirondellea gigas</name>
    <dbReference type="NCBI Taxonomy" id="1518452"/>
    <lineage>
        <taxon>Eukaryota</taxon>
        <taxon>Metazoa</taxon>
        <taxon>Ecdysozoa</taxon>
        <taxon>Arthropoda</taxon>
        <taxon>Crustacea</taxon>
        <taxon>Multicrustacea</taxon>
        <taxon>Malacostraca</taxon>
        <taxon>Eumalacostraca</taxon>
        <taxon>Peracarida</taxon>
        <taxon>Amphipoda</taxon>
        <taxon>Amphilochidea</taxon>
        <taxon>Lysianassida</taxon>
        <taxon>Lysianassidira</taxon>
        <taxon>Lysianassoidea</taxon>
        <taxon>Lysianassidae</taxon>
        <taxon>Hirondellea</taxon>
    </lineage>
</organism>
<evidence type="ECO:0000256" key="2">
    <source>
        <dbReference type="ARBA" id="ARBA00022679"/>
    </source>
</evidence>